<dbReference type="RefSeq" id="WP_344727258.1">
    <property type="nucleotide sequence ID" value="NZ_BAAAUS010000043.1"/>
</dbReference>
<feature type="transmembrane region" description="Helical" evidence="6">
    <location>
        <begin position="27"/>
        <end position="49"/>
    </location>
</feature>
<dbReference type="EMBL" id="JBHUCO010000024">
    <property type="protein sequence ID" value="MFD1520395.1"/>
    <property type="molecule type" value="Genomic_DNA"/>
</dbReference>
<evidence type="ECO:0000256" key="5">
    <source>
        <dbReference type="ARBA" id="ARBA00023136"/>
    </source>
</evidence>
<dbReference type="PROSITE" id="PS50928">
    <property type="entry name" value="ABC_TM1"/>
    <property type="match status" value="1"/>
</dbReference>
<evidence type="ECO:0000313" key="9">
    <source>
        <dbReference type="EMBL" id="MFD1520395.1"/>
    </source>
</evidence>
<keyword evidence="3 6" id="KW-0812">Transmembrane</keyword>
<dbReference type="SUPFAM" id="SSF161098">
    <property type="entry name" value="MetI-like"/>
    <property type="match status" value="1"/>
</dbReference>
<evidence type="ECO:0000256" key="3">
    <source>
        <dbReference type="ARBA" id="ARBA00022692"/>
    </source>
</evidence>
<accession>A0ABW4F182</accession>
<proteinExistence type="inferred from homology"/>
<dbReference type="Pfam" id="PF00528">
    <property type="entry name" value="BPD_transp_1"/>
    <property type="match status" value="1"/>
</dbReference>
<evidence type="ECO:0000256" key="4">
    <source>
        <dbReference type="ARBA" id="ARBA00022989"/>
    </source>
</evidence>
<comment type="caution">
    <text evidence="9">The sequence shown here is derived from an EMBL/GenBank/DDBJ whole genome shotgun (WGS) entry which is preliminary data.</text>
</comment>
<keyword evidence="2 6" id="KW-0813">Transport</keyword>
<sequence length="237" mass="24429">MNYFGWLFDAANWTGQGGVFQRLLEHLGYTALTMAIAMVLAIPLGAWIGHTGRGGFLVVGLANGLRALPTLGLLVLLVGAIGIGLIGPLIALVILAVPPILAGTYAGVRNVDSAVVDAARGMGMRGRDVLFRVELPNALPLVVGGIRSSTLQVISTATIAAYVALGGLGRFIVDGLAIRDFPEMIAGSILVAALAIAADLLLAALQKTLVSPGLQTAPSRGRRLRTVPDPRPASQAA</sequence>
<comment type="similarity">
    <text evidence="6">Belongs to the binding-protein-dependent transport system permease family.</text>
</comment>
<comment type="subcellular location">
    <subcellularLocation>
        <location evidence="6">Cell membrane</location>
        <topology evidence="6">Multi-pass membrane protein</topology>
    </subcellularLocation>
    <subcellularLocation>
        <location evidence="1">Membrane</location>
        <topology evidence="1">Multi-pass membrane protein</topology>
    </subcellularLocation>
</comment>
<evidence type="ECO:0000256" key="7">
    <source>
        <dbReference type="SAM" id="MobiDB-lite"/>
    </source>
</evidence>
<gene>
    <name evidence="9" type="ORF">ACFSJD_23070</name>
</gene>
<feature type="domain" description="ABC transmembrane type-1" evidence="8">
    <location>
        <begin position="23"/>
        <end position="202"/>
    </location>
</feature>
<reference evidence="10" key="1">
    <citation type="journal article" date="2019" name="Int. J. Syst. Evol. Microbiol.">
        <title>The Global Catalogue of Microorganisms (GCM) 10K type strain sequencing project: providing services to taxonomists for standard genome sequencing and annotation.</title>
        <authorList>
            <consortium name="The Broad Institute Genomics Platform"/>
            <consortium name="The Broad Institute Genome Sequencing Center for Infectious Disease"/>
            <person name="Wu L."/>
            <person name="Ma J."/>
        </authorList>
    </citation>
    <scope>NUCLEOTIDE SEQUENCE [LARGE SCALE GENOMIC DNA]</scope>
    <source>
        <strain evidence="10">CCM 7043</strain>
    </source>
</reference>
<keyword evidence="4 6" id="KW-1133">Transmembrane helix</keyword>
<dbReference type="PANTHER" id="PTHR30177">
    <property type="entry name" value="GLYCINE BETAINE/L-PROLINE TRANSPORT SYSTEM PERMEASE PROTEIN PROW"/>
    <property type="match status" value="1"/>
</dbReference>
<dbReference type="Proteomes" id="UP001597114">
    <property type="component" value="Unassembled WGS sequence"/>
</dbReference>
<evidence type="ECO:0000313" key="10">
    <source>
        <dbReference type="Proteomes" id="UP001597114"/>
    </source>
</evidence>
<dbReference type="CDD" id="cd06261">
    <property type="entry name" value="TM_PBP2"/>
    <property type="match status" value="1"/>
</dbReference>
<keyword evidence="5 6" id="KW-0472">Membrane</keyword>
<protein>
    <submittedName>
        <fullName evidence="9">ABC transporter permease</fullName>
    </submittedName>
</protein>
<evidence type="ECO:0000259" key="8">
    <source>
        <dbReference type="PROSITE" id="PS50928"/>
    </source>
</evidence>
<dbReference type="Gene3D" id="1.10.3720.10">
    <property type="entry name" value="MetI-like"/>
    <property type="match status" value="1"/>
</dbReference>
<feature type="transmembrane region" description="Helical" evidence="6">
    <location>
        <begin position="185"/>
        <end position="205"/>
    </location>
</feature>
<organism evidence="9 10">
    <name type="scientific">Pseudonocardia yunnanensis</name>
    <dbReference type="NCBI Taxonomy" id="58107"/>
    <lineage>
        <taxon>Bacteria</taxon>
        <taxon>Bacillati</taxon>
        <taxon>Actinomycetota</taxon>
        <taxon>Actinomycetes</taxon>
        <taxon>Pseudonocardiales</taxon>
        <taxon>Pseudonocardiaceae</taxon>
        <taxon>Pseudonocardia</taxon>
    </lineage>
</organism>
<dbReference type="InterPro" id="IPR000515">
    <property type="entry name" value="MetI-like"/>
</dbReference>
<keyword evidence="10" id="KW-1185">Reference proteome</keyword>
<feature type="transmembrane region" description="Helical" evidence="6">
    <location>
        <begin position="89"/>
        <end position="108"/>
    </location>
</feature>
<evidence type="ECO:0000256" key="2">
    <source>
        <dbReference type="ARBA" id="ARBA00022448"/>
    </source>
</evidence>
<feature type="transmembrane region" description="Helical" evidence="6">
    <location>
        <begin position="153"/>
        <end position="173"/>
    </location>
</feature>
<evidence type="ECO:0000256" key="1">
    <source>
        <dbReference type="ARBA" id="ARBA00004141"/>
    </source>
</evidence>
<feature type="transmembrane region" description="Helical" evidence="6">
    <location>
        <begin position="56"/>
        <end position="83"/>
    </location>
</feature>
<dbReference type="InterPro" id="IPR051204">
    <property type="entry name" value="ABC_transp_perm/SBD"/>
</dbReference>
<dbReference type="InterPro" id="IPR035906">
    <property type="entry name" value="MetI-like_sf"/>
</dbReference>
<name>A0ABW4F182_9PSEU</name>
<evidence type="ECO:0000256" key="6">
    <source>
        <dbReference type="RuleBase" id="RU363032"/>
    </source>
</evidence>
<feature type="region of interest" description="Disordered" evidence="7">
    <location>
        <begin position="215"/>
        <end position="237"/>
    </location>
</feature>
<dbReference type="PANTHER" id="PTHR30177:SF33">
    <property type="entry name" value="POSSIBLE OSMOPROTECTANT (GLYCINE BETAINE_CARNITINE_CHOLINE_L-PROLINE) TRANSPORT INTEGRAL MEMBRANE PROTEIN ABC TRANSPORTER PROZ"/>
    <property type="match status" value="1"/>
</dbReference>